<keyword evidence="7" id="KW-1185">Reference proteome</keyword>
<dbReference type="InterPro" id="IPR036908">
    <property type="entry name" value="RlpA-like_sf"/>
</dbReference>
<keyword evidence="2 3" id="KW-0961">Cell wall biogenesis/degradation</keyword>
<dbReference type="Pfam" id="PF03330">
    <property type="entry name" value="DPBB_1"/>
    <property type="match status" value="1"/>
</dbReference>
<protein>
    <recommendedName>
        <fullName evidence="3">Endolytic peptidoglycan transglycosylase RlpA</fullName>
        <ecNumber evidence="3">4.2.2.-</ecNumber>
    </recommendedName>
</protein>
<dbReference type="EMBL" id="OCNJ01000009">
    <property type="protein sequence ID" value="SOD99770.1"/>
    <property type="molecule type" value="Genomic_DNA"/>
</dbReference>
<evidence type="ECO:0000256" key="3">
    <source>
        <dbReference type="HAMAP-Rule" id="MF_02071"/>
    </source>
</evidence>
<evidence type="ECO:0000313" key="6">
    <source>
        <dbReference type="EMBL" id="SOD99770.1"/>
    </source>
</evidence>
<evidence type="ECO:0000256" key="4">
    <source>
        <dbReference type="RuleBase" id="RU003495"/>
    </source>
</evidence>
<evidence type="ECO:0000256" key="1">
    <source>
        <dbReference type="ARBA" id="ARBA00023239"/>
    </source>
</evidence>
<accession>A0A286GW76</accession>
<dbReference type="InterPro" id="IPR034718">
    <property type="entry name" value="RlpA"/>
</dbReference>
<dbReference type="GO" id="GO:0071555">
    <property type="term" value="P:cell wall organization"/>
    <property type="evidence" value="ECO:0007669"/>
    <property type="project" value="UniProtKB-KW"/>
</dbReference>
<gene>
    <name evidence="3" type="primary">rlpA</name>
    <name evidence="6" type="ORF">SAMN05421508_109169</name>
</gene>
<evidence type="ECO:0000313" key="7">
    <source>
        <dbReference type="Proteomes" id="UP000219621"/>
    </source>
</evidence>
<dbReference type="Proteomes" id="UP000219621">
    <property type="component" value="Unassembled WGS sequence"/>
</dbReference>
<sequence precursor="true">MKRMSHIPVAALFAAGLAIASPAVAQDQKDESFQVGVASWYGQEFAGSITASGEPFRPGALTAAHPSLPLGTEVKVVNMENGREVVVRINDRGPFAGDRIIDLSEKAAKVLAMRDDGLAKVRVEPQQ</sequence>
<comment type="similarity">
    <text evidence="3 4">Belongs to the RlpA family.</text>
</comment>
<dbReference type="NCBIfam" id="TIGR00413">
    <property type="entry name" value="rlpA"/>
    <property type="match status" value="1"/>
</dbReference>
<keyword evidence="6" id="KW-0449">Lipoprotein</keyword>
<organism evidence="6 7">
    <name type="scientific">Caenispirillum bisanense</name>
    <dbReference type="NCBI Taxonomy" id="414052"/>
    <lineage>
        <taxon>Bacteria</taxon>
        <taxon>Pseudomonadati</taxon>
        <taxon>Pseudomonadota</taxon>
        <taxon>Alphaproteobacteria</taxon>
        <taxon>Rhodospirillales</taxon>
        <taxon>Novispirillaceae</taxon>
        <taxon>Caenispirillum</taxon>
    </lineage>
</organism>
<proteinExistence type="inferred from homology"/>
<comment type="function">
    <text evidence="3">Lytic transglycosylase with a strong preference for naked glycan strands that lack stem peptides.</text>
</comment>
<feature type="chain" id="PRO_5013406244" description="Endolytic peptidoglycan transglycosylase RlpA" evidence="3">
    <location>
        <begin position="26"/>
        <end position="127"/>
    </location>
</feature>
<dbReference type="PANTHER" id="PTHR34183:SF1">
    <property type="entry name" value="ENDOLYTIC PEPTIDOGLYCAN TRANSGLYCOSYLASE RLPA"/>
    <property type="match status" value="1"/>
</dbReference>
<dbReference type="Gene3D" id="2.40.40.10">
    <property type="entry name" value="RlpA-like domain"/>
    <property type="match status" value="1"/>
</dbReference>
<dbReference type="InterPro" id="IPR009009">
    <property type="entry name" value="RlpA-like_DPBB"/>
</dbReference>
<dbReference type="CDD" id="cd22268">
    <property type="entry name" value="DPBB_RlpA-like"/>
    <property type="match status" value="1"/>
</dbReference>
<dbReference type="AlphaFoldDB" id="A0A286GW76"/>
<evidence type="ECO:0000256" key="2">
    <source>
        <dbReference type="ARBA" id="ARBA00023316"/>
    </source>
</evidence>
<name>A0A286GW76_9PROT</name>
<feature type="domain" description="RlpA-like protein double-psi beta-barrel" evidence="5">
    <location>
        <begin position="35"/>
        <end position="123"/>
    </location>
</feature>
<dbReference type="GO" id="GO:0000270">
    <property type="term" value="P:peptidoglycan metabolic process"/>
    <property type="evidence" value="ECO:0007669"/>
    <property type="project" value="UniProtKB-UniRule"/>
</dbReference>
<keyword evidence="3" id="KW-0732">Signal</keyword>
<feature type="signal peptide" evidence="3">
    <location>
        <begin position="1"/>
        <end position="25"/>
    </location>
</feature>
<dbReference type="PANTHER" id="PTHR34183">
    <property type="entry name" value="ENDOLYTIC PEPTIDOGLYCAN TRANSGLYCOSYLASE RLPA"/>
    <property type="match status" value="1"/>
</dbReference>
<dbReference type="HAMAP" id="MF_02071">
    <property type="entry name" value="RlpA"/>
    <property type="match status" value="1"/>
</dbReference>
<keyword evidence="1 3" id="KW-0456">Lyase</keyword>
<reference evidence="6 7" key="1">
    <citation type="submission" date="2017-09" db="EMBL/GenBank/DDBJ databases">
        <authorList>
            <person name="Ehlers B."/>
            <person name="Leendertz F.H."/>
        </authorList>
    </citation>
    <scope>NUCLEOTIDE SEQUENCE [LARGE SCALE GENOMIC DNA]</scope>
    <source>
        <strain evidence="6 7">USBA 140</strain>
    </source>
</reference>
<dbReference type="SUPFAM" id="SSF50685">
    <property type="entry name" value="Barwin-like endoglucanases"/>
    <property type="match status" value="1"/>
</dbReference>
<dbReference type="EC" id="4.2.2.-" evidence="3"/>
<evidence type="ECO:0000259" key="5">
    <source>
        <dbReference type="Pfam" id="PF03330"/>
    </source>
</evidence>
<dbReference type="GO" id="GO:0008932">
    <property type="term" value="F:lytic endotransglycosylase activity"/>
    <property type="evidence" value="ECO:0007669"/>
    <property type="project" value="UniProtKB-UniRule"/>
</dbReference>
<dbReference type="InterPro" id="IPR012997">
    <property type="entry name" value="RplA"/>
</dbReference>